<sequence length="123" mass="14158">MPESPTAEWFAGGIIEGRKLEEYLLSPTHPVGKHKLRLWRSLFGVREGDGKLLERLIREQLIQAEPRERRSKVVGHPRRVVREWEIIIPRFRGPNGNEGPVLTAWALDPLNDRPHLSTAYPLV</sequence>
<dbReference type="EMBL" id="CADCVG010000043">
    <property type="protein sequence ID" value="CAA9451628.1"/>
    <property type="molecule type" value="Genomic_DNA"/>
</dbReference>
<protein>
    <recommendedName>
        <fullName evidence="1">DUF6883 domain-containing protein</fullName>
    </recommendedName>
</protein>
<feature type="domain" description="DUF6883" evidence="1">
    <location>
        <begin position="14"/>
        <end position="122"/>
    </location>
</feature>
<proteinExistence type="predicted"/>
<evidence type="ECO:0000259" key="1">
    <source>
        <dbReference type="Pfam" id="PF21814"/>
    </source>
</evidence>
<dbReference type="AlphaFoldDB" id="A0A6J4R035"/>
<dbReference type="InterPro" id="IPR049250">
    <property type="entry name" value="DUF6883"/>
</dbReference>
<accession>A0A6J4R035</accession>
<gene>
    <name evidence="2" type="ORF">AVDCRST_MAG14-1005</name>
</gene>
<organism evidence="2">
    <name type="scientific">uncultured Rubrobacteraceae bacterium</name>
    <dbReference type="NCBI Taxonomy" id="349277"/>
    <lineage>
        <taxon>Bacteria</taxon>
        <taxon>Bacillati</taxon>
        <taxon>Actinomycetota</taxon>
        <taxon>Rubrobacteria</taxon>
        <taxon>Rubrobacterales</taxon>
        <taxon>Rubrobacteraceae</taxon>
        <taxon>environmental samples</taxon>
    </lineage>
</organism>
<dbReference type="Pfam" id="PF21814">
    <property type="entry name" value="DUF6883"/>
    <property type="match status" value="1"/>
</dbReference>
<reference evidence="2" key="1">
    <citation type="submission" date="2020-02" db="EMBL/GenBank/DDBJ databases">
        <authorList>
            <person name="Meier V. D."/>
        </authorList>
    </citation>
    <scope>NUCLEOTIDE SEQUENCE</scope>
    <source>
        <strain evidence="2">AVDCRST_MAG14</strain>
    </source>
</reference>
<evidence type="ECO:0000313" key="2">
    <source>
        <dbReference type="EMBL" id="CAA9451628.1"/>
    </source>
</evidence>
<name>A0A6J4R035_9ACTN</name>